<proteinExistence type="predicted"/>
<dbReference type="EMBL" id="JAXCGZ010019171">
    <property type="protein sequence ID" value="KAK7066475.1"/>
    <property type="molecule type" value="Genomic_DNA"/>
</dbReference>
<organism evidence="1 2">
    <name type="scientific">Halocaridina rubra</name>
    <name type="common">Hawaiian red shrimp</name>
    <dbReference type="NCBI Taxonomy" id="373956"/>
    <lineage>
        <taxon>Eukaryota</taxon>
        <taxon>Metazoa</taxon>
        <taxon>Ecdysozoa</taxon>
        <taxon>Arthropoda</taxon>
        <taxon>Crustacea</taxon>
        <taxon>Multicrustacea</taxon>
        <taxon>Malacostraca</taxon>
        <taxon>Eumalacostraca</taxon>
        <taxon>Eucarida</taxon>
        <taxon>Decapoda</taxon>
        <taxon>Pleocyemata</taxon>
        <taxon>Caridea</taxon>
        <taxon>Atyoidea</taxon>
        <taxon>Atyidae</taxon>
        <taxon>Halocaridina</taxon>
    </lineage>
</organism>
<protein>
    <submittedName>
        <fullName evidence="1">Uncharacterized protein</fullName>
    </submittedName>
</protein>
<reference evidence="1 2" key="1">
    <citation type="submission" date="2023-11" db="EMBL/GenBank/DDBJ databases">
        <title>Halocaridina rubra genome assembly.</title>
        <authorList>
            <person name="Smith C."/>
        </authorList>
    </citation>
    <scope>NUCLEOTIDE SEQUENCE [LARGE SCALE GENOMIC DNA]</scope>
    <source>
        <strain evidence="1">EP-1</strain>
        <tissue evidence="1">Whole</tissue>
    </source>
</reference>
<dbReference type="AlphaFoldDB" id="A0AAN8ZZC2"/>
<accession>A0AAN8ZZC2</accession>
<gene>
    <name evidence="1" type="ORF">SK128_014380</name>
</gene>
<sequence length="65" mass="7557">MLLQILSEIPKFNTTTRKLHLIIAEINSQSNIKSLFIIKSHFIRRYPVITLQDPDATISVYDNDK</sequence>
<evidence type="ECO:0000313" key="2">
    <source>
        <dbReference type="Proteomes" id="UP001381693"/>
    </source>
</evidence>
<evidence type="ECO:0000313" key="1">
    <source>
        <dbReference type="EMBL" id="KAK7066475.1"/>
    </source>
</evidence>
<dbReference type="Proteomes" id="UP001381693">
    <property type="component" value="Unassembled WGS sequence"/>
</dbReference>
<comment type="caution">
    <text evidence="1">The sequence shown here is derived from an EMBL/GenBank/DDBJ whole genome shotgun (WGS) entry which is preliminary data.</text>
</comment>
<name>A0AAN8ZZC2_HALRR</name>
<keyword evidence="2" id="KW-1185">Reference proteome</keyword>